<feature type="region of interest" description="Disordered" evidence="2">
    <location>
        <begin position="1"/>
        <end position="31"/>
    </location>
</feature>
<dbReference type="Proteomes" id="UP000887568">
    <property type="component" value="Unplaced"/>
</dbReference>
<dbReference type="EnsemblMetazoa" id="XM_038190192.1">
    <property type="protein sequence ID" value="XP_038046120.1"/>
    <property type="gene ID" value="LOC119720507"/>
</dbReference>
<dbReference type="GeneID" id="119720507"/>
<sequence length="268" mass="30208">MSSSSKRKSASKKRRSSFVRGRSRKSLPPTDISCAELHKRIPTDIPEAKRLYQLQDACFQFTMQKLRMECPAIEGWETFEEEATDAFKNTLDNLESEGVLDRVCSRKNSYLPNPENEALQQTIAEINQHAERLTAESDKWEELLQTHTEEAESTERALANQQTEGPILKAPEGLTNEQRKLLSGLPDLRRMSGWARQTSDKLQLQAGRVHKGSLQMMQFARYAEAYLGQQTKILAKRSLQDALGDPRRLIQGAAGDASSSQNTQSPSK</sequence>
<accession>A0A913Z2R5</accession>
<dbReference type="GO" id="GO:0007059">
    <property type="term" value="P:chromosome segregation"/>
    <property type="evidence" value="ECO:0007669"/>
    <property type="project" value="InterPro"/>
</dbReference>
<dbReference type="PANTHER" id="PTHR14778">
    <property type="entry name" value="KINETOCHORE-ASSOCIATED PROTEIN DSN1 HOMOLOG"/>
    <property type="match status" value="1"/>
</dbReference>
<evidence type="ECO:0000256" key="2">
    <source>
        <dbReference type="SAM" id="MobiDB-lite"/>
    </source>
</evidence>
<feature type="compositionally biased region" description="Polar residues" evidence="2">
    <location>
        <begin position="257"/>
        <end position="268"/>
    </location>
</feature>
<dbReference type="OrthoDB" id="10044040at2759"/>
<feature type="coiled-coil region" evidence="1">
    <location>
        <begin position="116"/>
        <end position="164"/>
    </location>
</feature>
<dbReference type="AlphaFoldDB" id="A0A913Z2R5"/>
<protein>
    <submittedName>
        <fullName evidence="3">Uncharacterized protein</fullName>
    </submittedName>
</protein>
<feature type="region of interest" description="Disordered" evidence="2">
    <location>
        <begin position="246"/>
        <end position="268"/>
    </location>
</feature>
<feature type="compositionally biased region" description="Basic residues" evidence="2">
    <location>
        <begin position="1"/>
        <end position="25"/>
    </location>
</feature>
<reference evidence="3" key="1">
    <citation type="submission" date="2022-11" db="UniProtKB">
        <authorList>
            <consortium name="EnsemblMetazoa"/>
        </authorList>
    </citation>
    <scope>IDENTIFICATION</scope>
</reference>
<dbReference type="RefSeq" id="XP_038046120.1">
    <property type="nucleotide sequence ID" value="XM_038190192.1"/>
</dbReference>
<name>A0A913Z2R5_PATMI</name>
<proteinExistence type="predicted"/>
<organism evidence="3 4">
    <name type="scientific">Patiria miniata</name>
    <name type="common">Bat star</name>
    <name type="synonym">Asterina miniata</name>
    <dbReference type="NCBI Taxonomy" id="46514"/>
    <lineage>
        <taxon>Eukaryota</taxon>
        <taxon>Metazoa</taxon>
        <taxon>Echinodermata</taxon>
        <taxon>Eleutherozoa</taxon>
        <taxon>Asterozoa</taxon>
        <taxon>Asteroidea</taxon>
        <taxon>Valvatacea</taxon>
        <taxon>Valvatida</taxon>
        <taxon>Asterinidae</taxon>
        <taxon>Patiria</taxon>
    </lineage>
</organism>
<dbReference type="EnsemblMetazoa" id="XM_038190191.1">
    <property type="protein sequence ID" value="XP_038046119.1"/>
    <property type="gene ID" value="LOC119720507"/>
</dbReference>
<dbReference type="InterPro" id="IPR013218">
    <property type="entry name" value="Dsn1/Mis13"/>
</dbReference>
<dbReference type="RefSeq" id="XP_038046119.1">
    <property type="nucleotide sequence ID" value="XM_038190191.1"/>
</dbReference>
<evidence type="ECO:0000313" key="4">
    <source>
        <dbReference type="Proteomes" id="UP000887568"/>
    </source>
</evidence>
<evidence type="ECO:0000313" key="3">
    <source>
        <dbReference type="EnsemblMetazoa" id="XP_038046119.1"/>
    </source>
</evidence>
<dbReference type="OMA" id="CPAMEGW"/>
<dbReference type="PANTHER" id="PTHR14778:SF2">
    <property type="entry name" value="KINETOCHORE-ASSOCIATED PROTEIN DSN1 HOMOLOG"/>
    <property type="match status" value="1"/>
</dbReference>
<dbReference type="GO" id="GO:0051301">
    <property type="term" value="P:cell division"/>
    <property type="evidence" value="ECO:0007669"/>
    <property type="project" value="InterPro"/>
</dbReference>
<dbReference type="GO" id="GO:0000444">
    <property type="term" value="C:MIS12/MIND type complex"/>
    <property type="evidence" value="ECO:0007669"/>
    <property type="project" value="InterPro"/>
</dbReference>
<keyword evidence="1" id="KW-0175">Coiled coil</keyword>
<evidence type="ECO:0000256" key="1">
    <source>
        <dbReference type="SAM" id="Coils"/>
    </source>
</evidence>
<keyword evidence="4" id="KW-1185">Reference proteome</keyword>